<evidence type="ECO:0000256" key="3">
    <source>
        <dbReference type="ARBA" id="ARBA00010617"/>
    </source>
</evidence>
<keyword evidence="4" id="KW-0812">Transmembrane</keyword>
<dbReference type="GO" id="GO:0005506">
    <property type="term" value="F:iron ion binding"/>
    <property type="evidence" value="ECO:0007669"/>
    <property type="project" value="InterPro"/>
</dbReference>
<protein>
    <submittedName>
        <fullName evidence="12">Cytochrome P450</fullName>
    </submittedName>
</protein>
<dbReference type="Pfam" id="PF00067">
    <property type="entry name" value="p450"/>
    <property type="match status" value="1"/>
</dbReference>
<comment type="cofactor">
    <cofactor evidence="1">
        <name>heme</name>
        <dbReference type="ChEBI" id="CHEBI:30413"/>
    </cofactor>
</comment>
<dbReference type="PRINTS" id="PR00385">
    <property type="entry name" value="P450"/>
</dbReference>
<evidence type="ECO:0000256" key="10">
    <source>
        <dbReference type="ARBA" id="ARBA00023136"/>
    </source>
</evidence>
<accession>A0A9P8V694</accession>
<dbReference type="InterPro" id="IPR001128">
    <property type="entry name" value="Cyt_P450"/>
</dbReference>
<evidence type="ECO:0000256" key="6">
    <source>
        <dbReference type="ARBA" id="ARBA00022989"/>
    </source>
</evidence>
<dbReference type="GO" id="GO:0020037">
    <property type="term" value="F:heme binding"/>
    <property type="evidence" value="ECO:0007669"/>
    <property type="project" value="InterPro"/>
</dbReference>
<dbReference type="InterPro" id="IPR002974">
    <property type="entry name" value="Cyt_P450_E_CYP52_ascomycetes"/>
</dbReference>
<keyword evidence="6" id="KW-1133">Transmembrane helix</keyword>
<dbReference type="InterPro" id="IPR047146">
    <property type="entry name" value="Cyt_P450_E_CYP52_fungi"/>
</dbReference>
<evidence type="ECO:0000256" key="11">
    <source>
        <dbReference type="RuleBase" id="RU000461"/>
    </source>
</evidence>
<evidence type="ECO:0000256" key="4">
    <source>
        <dbReference type="ARBA" id="ARBA00022692"/>
    </source>
</evidence>
<keyword evidence="10" id="KW-0472">Membrane</keyword>
<evidence type="ECO:0000256" key="7">
    <source>
        <dbReference type="ARBA" id="ARBA00023002"/>
    </source>
</evidence>
<dbReference type="PANTHER" id="PTHR24287:SF18">
    <property type="entry name" value="CYTOCHROME P450 MONOOXYGENASE APDE-RELATED"/>
    <property type="match status" value="1"/>
</dbReference>
<dbReference type="EMBL" id="JAGSXJ010000023">
    <property type="protein sequence ID" value="KAH6677008.1"/>
    <property type="molecule type" value="Genomic_DNA"/>
</dbReference>
<sequence>MAVNLWTLVQTFLVIFVSQHLFKRFRTRQAERQFALEKGCQPLRPWSAKWPMGLDLLVKVFRYAQEERVLRLFVDVVAESGNTFEQSLLGNKGIDTVDPQNIEAILSTDFANYHLGLRPVHFKPLLGSGIFTQDAAAWKQSRQLLRPQFASNRHQNFLQIQRCVQEIIDSVPDDGIVDLQPLFFKLTFNTTMFLLFGDDVEATSWGEVAGQESKFAAAFNLSQDYLASRGRVGDLYWLLNDRKFRDACDTCHQFVNGAVERALATSESKETADDEGYVFIKALVQQTQDPQVLRDQCLNVLLAGRDTTGCALTWSFRLLARHPRVLDRLRREVQEHAGVGPHAELPTREALKRMTYLSLVIKEVLRLYPSVPVNSRTATKMTTLPTGGGPDGKSPVLVRAGAPVGYSVYVMHRRKDLYGEDANEFRPERWENDDLKDIGWGYLPFNNGPRVCLGQEFALLLVSYTIARFIQLFPVIQVADGDSGSAVGEEKQTLTLVVSCAEGCKVSLGRTK</sequence>
<keyword evidence="8 11" id="KW-0408">Iron</keyword>
<dbReference type="OrthoDB" id="1470350at2759"/>
<comment type="subcellular location">
    <subcellularLocation>
        <location evidence="2">Membrane</location>
        <topology evidence="2">Single-pass membrane protein</topology>
    </subcellularLocation>
</comment>
<evidence type="ECO:0000256" key="9">
    <source>
        <dbReference type="ARBA" id="ARBA00023033"/>
    </source>
</evidence>
<dbReference type="InterPro" id="IPR036396">
    <property type="entry name" value="Cyt_P450_sf"/>
</dbReference>
<evidence type="ECO:0000256" key="1">
    <source>
        <dbReference type="ARBA" id="ARBA00001971"/>
    </source>
</evidence>
<dbReference type="AlphaFoldDB" id="A0A9P8V694"/>
<keyword evidence="7 11" id="KW-0560">Oxidoreductase</keyword>
<evidence type="ECO:0000256" key="2">
    <source>
        <dbReference type="ARBA" id="ARBA00004167"/>
    </source>
</evidence>
<keyword evidence="11" id="KW-0349">Heme</keyword>
<dbReference type="SUPFAM" id="SSF48264">
    <property type="entry name" value="Cytochrome P450"/>
    <property type="match status" value="1"/>
</dbReference>
<evidence type="ECO:0000256" key="8">
    <source>
        <dbReference type="ARBA" id="ARBA00023004"/>
    </source>
</evidence>
<organism evidence="12 13">
    <name type="scientific">Plectosphaerella plurivora</name>
    <dbReference type="NCBI Taxonomy" id="936078"/>
    <lineage>
        <taxon>Eukaryota</taxon>
        <taxon>Fungi</taxon>
        <taxon>Dikarya</taxon>
        <taxon>Ascomycota</taxon>
        <taxon>Pezizomycotina</taxon>
        <taxon>Sordariomycetes</taxon>
        <taxon>Hypocreomycetidae</taxon>
        <taxon>Glomerellales</taxon>
        <taxon>Plectosphaerellaceae</taxon>
        <taxon>Plectosphaerella</taxon>
    </lineage>
</organism>
<name>A0A9P8V694_9PEZI</name>
<dbReference type="PROSITE" id="PS00086">
    <property type="entry name" value="CYTOCHROME_P450"/>
    <property type="match status" value="1"/>
</dbReference>
<dbReference type="CDD" id="cd11063">
    <property type="entry name" value="CYP52"/>
    <property type="match status" value="1"/>
</dbReference>
<evidence type="ECO:0000313" key="13">
    <source>
        <dbReference type="Proteomes" id="UP000770015"/>
    </source>
</evidence>
<dbReference type="GO" id="GO:0016712">
    <property type="term" value="F:oxidoreductase activity, acting on paired donors, with incorporation or reduction of molecular oxygen, reduced flavin or flavoprotein as one donor, and incorporation of one atom of oxygen"/>
    <property type="evidence" value="ECO:0007669"/>
    <property type="project" value="InterPro"/>
</dbReference>
<dbReference type="PRINTS" id="PR01239">
    <property type="entry name" value="EP450IICYP52"/>
</dbReference>
<evidence type="ECO:0000256" key="5">
    <source>
        <dbReference type="ARBA" id="ARBA00022723"/>
    </source>
</evidence>
<dbReference type="PANTHER" id="PTHR24287">
    <property type="entry name" value="P450, PUTATIVE (EUROFUNG)-RELATED"/>
    <property type="match status" value="1"/>
</dbReference>
<evidence type="ECO:0000313" key="12">
    <source>
        <dbReference type="EMBL" id="KAH6677008.1"/>
    </source>
</evidence>
<dbReference type="GO" id="GO:0016020">
    <property type="term" value="C:membrane"/>
    <property type="evidence" value="ECO:0007669"/>
    <property type="project" value="UniProtKB-SubCell"/>
</dbReference>
<dbReference type="Gene3D" id="1.10.630.10">
    <property type="entry name" value="Cytochrome P450"/>
    <property type="match status" value="1"/>
</dbReference>
<keyword evidence="5 11" id="KW-0479">Metal-binding</keyword>
<proteinExistence type="inferred from homology"/>
<keyword evidence="13" id="KW-1185">Reference proteome</keyword>
<comment type="caution">
    <text evidence="12">The sequence shown here is derived from an EMBL/GenBank/DDBJ whole genome shotgun (WGS) entry which is preliminary data.</text>
</comment>
<keyword evidence="9 11" id="KW-0503">Monooxygenase</keyword>
<gene>
    <name evidence="12" type="ORF">F5X68DRAFT_264192</name>
</gene>
<dbReference type="Proteomes" id="UP000770015">
    <property type="component" value="Unassembled WGS sequence"/>
</dbReference>
<comment type="similarity">
    <text evidence="3 11">Belongs to the cytochrome P450 family.</text>
</comment>
<reference evidence="12" key="1">
    <citation type="journal article" date="2021" name="Nat. Commun.">
        <title>Genetic determinants of endophytism in the Arabidopsis root mycobiome.</title>
        <authorList>
            <person name="Mesny F."/>
            <person name="Miyauchi S."/>
            <person name="Thiergart T."/>
            <person name="Pickel B."/>
            <person name="Atanasova L."/>
            <person name="Karlsson M."/>
            <person name="Huettel B."/>
            <person name="Barry K.W."/>
            <person name="Haridas S."/>
            <person name="Chen C."/>
            <person name="Bauer D."/>
            <person name="Andreopoulos W."/>
            <person name="Pangilinan J."/>
            <person name="LaButti K."/>
            <person name="Riley R."/>
            <person name="Lipzen A."/>
            <person name="Clum A."/>
            <person name="Drula E."/>
            <person name="Henrissat B."/>
            <person name="Kohler A."/>
            <person name="Grigoriev I.V."/>
            <person name="Martin F.M."/>
            <person name="Hacquard S."/>
        </authorList>
    </citation>
    <scope>NUCLEOTIDE SEQUENCE</scope>
    <source>
        <strain evidence="12">MPI-SDFR-AT-0117</strain>
    </source>
</reference>
<dbReference type="InterPro" id="IPR017972">
    <property type="entry name" value="Cyt_P450_CS"/>
</dbReference>